<evidence type="ECO:0000313" key="10">
    <source>
        <dbReference type="EMBL" id="TDR32548.1"/>
    </source>
</evidence>
<keyword evidence="2" id="KW-1003">Cell membrane</keyword>
<evidence type="ECO:0000313" key="11">
    <source>
        <dbReference type="Proteomes" id="UP000294480"/>
    </source>
</evidence>
<evidence type="ECO:0000256" key="6">
    <source>
        <dbReference type="ARBA" id="ARBA00022989"/>
    </source>
</evidence>
<feature type="transmembrane region" description="Helical" evidence="8">
    <location>
        <begin position="217"/>
        <end position="234"/>
    </location>
</feature>
<comment type="subcellular location">
    <subcellularLocation>
        <location evidence="1">Cell membrane</location>
        <topology evidence="1">Multi-pass membrane protein</topology>
    </subcellularLocation>
</comment>
<feature type="transmembrane region" description="Helical" evidence="8">
    <location>
        <begin position="188"/>
        <end position="205"/>
    </location>
</feature>
<dbReference type="PANTHER" id="PTHR33908">
    <property type="entry name" value="MANNOSYLTRANSFERASE YKCB-RELATED"/>
    <property type="match status" value="1"/>
</dbReference>
<evidence type="ECO:0000256" key="1">
    <source>
        <dbReference type="ARBA" id="ARBA00004651"/>
    </source>
</evidence>
<feature type="transmembrane region" description="Helical" evidence="8">
    <location>
        <begin position="343"/>
        <end position="359"/>
    </location>
</feature>
<reference evidence="10 11" key="1">
    <citation type="submission" date="2019-03" db="EMBL/GenBank/DDBJ databases">
        <title>Genomic Encyclopedia of Type Strains, Phase IV (KMG-IV): sequencing the most valuable type-strain genomes for metagenomic binning, comparative biology and taxonomic classification.</title>
        <authorList>
            <person name="Goeker M."/>
        </authorList>
    </citation>
    <scope>NUCLEOTIDE SEQUENCE [LARGE SCALE GENOMIC DNA]</scope>
    <source>
        <strain evidence="10 11">DSM 102852</strain>
    </source>
</reference>
<keyword evidence="11" id="KW-1185">Reference proteome</keyword>
<feature type="transmembrane region" description="Helical" evidence="8">
    <location>
        <begin position="315"/>
        <end position="337"/>
    </location>
</feature>
<protein>
    <submittedName>
        <fullName evidence="10">Dolichyl-phosphate-mannose-protein mannosyltransferase</fullName>
    </submittedName>
</protein>
<gene>
    <name evidence="10" type="ORF">DFR44_10361</name>
</gene>
<dbReference type="EMBL" id="SNZE01000003">
    <property type="protein sequence ID" value="TDR32548.1"/>
    <property type="molecule type" value="Genomic_DNA"/>
</dbReference>
<evidence type="ECO:0000256" key="7">
    <source>
        <dbReference type="ARBA" id="ARBA00023136"/>
    </source>
</evidence>
<dbReference type="Pfam" id="PF13231">
    <property type="entry name" value="PMT_2"/>
    <property type="match status" value="1"/>
</dbReference>
<comment type="caution">
    <text evidence="10">The sequence shown here is derived from an EMBL/GenBank/DDBJ whole genome shotgun (WGS) entry which is preliminary data.</text>
</comment>
<proteinExistence type="predicted"/>
<evidence type="ECO:0000256" key="5">
    <source>
        <dbReference type="ARBA" id="ARBA00022692"/>
    </source>
</evidence>
<name>A0A4R6YAG4_9BURK</name>
<keyword evidence="4 10" id="KW-0808">Transferase</keyword>
<dbReference type="AlphaFoldDB" id="A0A4R6YAG4"/>
<dbReference type="GO" id="GO:0016763">
    <property type="term" value="F:pentosyltransferase activity"/>
    <property type="evidence" value="ECO:0007669"/>
    <property type="project" value="TreeGrafter"/>
</dbReference>
<dbReference type="InterPro" id="IPR038731">
    <property type="entry name" value="RgtA/B/C-like"/>
</dbReference>
<dbReference type="InterPro" id="IPR050297">
    <property type="entry name" value="LipidA_mod_glycosyltrf_83"/>
</dbReference>
<evidence type="ECO:0000256" key="2">
    <source>
        <dbReference type="ARBA" id="ARBA00022475"/>
    </source>
</evidence>
<evidence type="ECO:0000256" key="3">
    <source>
        <dbReference type="ARBA" id="ARBA00022676"/>
    </source>
</evidence>
<keyword evidence="6 8" id="KW-1133">Transmembrane helix</keyword>
<feature type="domain" description="Glycosyltransferase RgtA/B/C/D-like" evidence="9">
    <location>
        <begin position="134"/>
        <end position="233"/>
    </location>
</feature>
<feature type="transmembrane region" description="Helical" evidence="8">
    <location>
        <begin position="141"/>
        <end position="159"/>
    </location>
</feature>
<feature type="transmembrane region" description="Helical" evidence="8">
    <location>
        <begin position="265"/>
        <end position="281"/>
    </location>
</feature>
<evidence type="ECO:0000259" key="9">
    <source>
        <dbReference type="Pfam" id="PF13231"/>
    </source>
</evidence>
<dbReference type="OrthoDB" id="8933800at2"/>
<dbReference type="GO" id="GO:0009103">
    <property type="term" value="P:lipopolysaccharide biosynthetic process"/>
    <property type="evidence" value="ECO:0007669"/>
    <property type="project" value="UniProtKB-ARBA"/>
</dbReference>
<dbReference type="Proteomes" id="UP000294480">
    <property type="component" value="Unassembled WGS sequence"/>
</dbReference>
<dbReference type="GO" id="GO:0005886">
    <property type="term" value="C:plasma membrane"/>
    <property type="evidence" value="ECO:0007669"/>
    <property type="project" value="UniProtKB-SubCell"/>
</dbReference>
<keyword evidence="7 8" id="KW-0472">Membrane</keyword>
<feature type="transmembrane region" description="Helical" evidence="8">
    <location>
        <begin position="12"/>
        <end position="29"/>
    </location>
</feature>
<keyword evidence="5 8" id="KW-0812">Transmembrane</keyword>
<sequence>MNNLVPRRPTWPYLILIHVLLWWLVTSLFNRGLDNYGDMVENYAWAQSMDWGTFKHPPLVAWIVHAWFMWMPTTVWSYYLLAWLNVGLTLWGIAALAKIFALNASLSNSPLRSNETVADIQWTAVAFGSLLFPLSTLASKYNANAVLLPFWVWATVFLLKSWLEKGWRGILSTVALALFAALGMLGKYYTGVLLFGFFIASLLHPVGRRWYRSSKPYVSLVLFLIFLMPHLQWVKAHDYITFKYAEEQGDGHVSIKHLISFAASYYYYAVLLWLAAFICLLRPDSEHNSKQSIANITKSVSMFFKTTFPRASDGLLCLAFALLPMLISIAFAITGFVELTAHWAIPIWYALPILAIAKRQRPMDSITLAQLWRVMLCIWTLVALVGAGRGVLVNTPYGQISIPRETLANAIAQDPNTQHIGWVSGMWQEAASLAYFMDAKNANHPRALPTTPDSKDALLNPLKDWQHMNGLIVCVLLPAKYAAPADYLACKSNTETWLQAHQSNIDKKTFNVPAPAWFGTSVATLTATVYYYHAQ</sequence>
<keyword evidence="3 10" id="KW-0328">Glycosyltransferase</keyword>
<dbReference type="PANTHER" id="PTHR33908:SF9">
    <property type="entry name" value="BLL5595 PROTEIN"/>
    <property type="match status" value="1"/>
</dbReference>
<feature type="transmembrane region" description="Helical" evidence="8">
    <location>
        <begin position="371"/>
        <end position="392"/>
    </location>
</feature>
<evidence type="ECO:0000256" key="8">
    <source>
        <dbReference type="SAM" id="Phobius"/>
    </source>
</evidence>
<organism evidence="10 11">
    <name type="scientific">Hydromonas duriensis</name>
    <dbReference type="NCBI Taxonomy" id="1527608"/>
    <lineage>
        <taxon>Bacteria</taxon>
        <taxon>Pseudomonadati</taxon>
        <taxon>Pseudomonadota</taxon>
        <taxon>Betaproteobacteria</taxon>
        <taxon>Burkholderiales</taxon>
        <taxon>Burkholderiaceae</taxon>
        <taxon>Hydromonas</taxon>
    </lineage>
</organism>
<accession>A0A4R6YAG4</accession>
<evidence type="ECO:0000256" key="4">
    <source>
        <dbReference type="ARBA" id="ARBA00022679"/>
    </source>
</evidence>
<dbReference type="RefSeq" id="WP_133619098.1">
    <property type="nucleotide sequence ID" value="NZ_SNZE01000003.1"/>
</dbReference>